<dbReference type="KEGG" id="dfg:B0537_12080"/>
<feature type="transmembrane region" description="Helical" evidence="1">
    <location>
        <begin position="60"/>
        <end position="81"/>
    </location>
</feature>
<gene>
    <name evidence="2" type="ORF">B0537_12080</name>
</gene>
<feature type="transmembrane region" description="Helical" evidence="1">
    <location>
        <begin position="30"/>
        <end position="48"/>
    </location>
</feature>
<keyword evidence="1" id="KW-0812">Transmembrane</keyword>
<organism evidence="2 3">
    <name type="scientific">Desulforamulus ferrireducens</name>
    <dbReference type="NCBI Taxonomy" id="1833852"/>
    <lineage>
        <taxon>Bacteria</taxon>
        <taxon>Bacillati</taxon>
        <taxon>Bacillota</taxon>
        <taxon>Clostridia</taxon>
        <taxon>Eubacteriales</taxon>
        <taxon>Peptococcaceae</taxon>
        <taxon>Desulforamulus</taxon>
    </lineage>
</organism>
<proteinExistence type="predicted"/>
<dbReference type="Proteomes" id="UP000189464">
    <property type="component" value="Chromosome"/>
</dbReference>
<protein>
    <recommendedName>
        <fullName evidence="4">DUF340 domain-containing protein</fullName>
    </recommendedName>
</protein>
<dbReference type="OrthoDB" id="1808236at2"/>
<evidence type="ECO:0000313" key="3">
    <source>
        <dbReference type="Proteomes" id="UP000189464"/>
    </source>
</evidence>
<dbReference type="GO" id="GO:0015661">
    <property type="term" value="F:L-lysine efflux transmembrane transporter activity"/>
    <property type="evidence" value="ECO:0007669"/>
    <property type="project" value="InterPro"/>
</dbReference>
<accession>A0A1S6IY99</accession>
<evidence type="ECO:0000313" key="2">
    <source>
        <dbReference type="EMBL" id="AQS59749.1"/>
    </source>
</evidence>
<dbReference type="STRING" id="1833852.B0537_12080"/>
<evidence type="ECO:0000256" key="1">
    <source>
        <dbReference type="SAM" id="Phobius"/>
    </source>
</evidence>
<keyword evidence="3" id="KW-1185">Reference proteome</keyword>
<sequence length="99" mass="10736">MIEVLLAVALGVLVGHFNVFSLKPQVIGKFTSVCLIIMLLAMGIQLGANEKLLGDLGRIGWQALVLALASIVGSVLLVRLLESRISKQLEQSKQEAKRR</sequence>
<name>A0A1S6IY99_9FIRM</name>
<keyword evidence="1" id="KW-1133">Transmembrane helix</keyword>
<dbReference type="EMBL" id="CP019698">
    <property type="protein sequence ID" value="AQS59749.1"/>
    <property type="molecule type" value="Genomic_DNA"/>
</dbReference>
<dbReference type="RefSeq" id="WP_077714795.1">
    <property type="nucleotide sequence ID" value="NZ_CP019698.1"/>
</dbReference>
<dbReference type="Pfam" id="PF03956">
    <property type="entry name" value="Lys_export"/>
    <property type="match status" value="1"/>
</dbReference>
<keyword evidence="1" id="KW-0472">Membrane</keyword>
<dbReference type="AlphaFoldDB" id="A0A1S6IY99"/>
<feature type="transmembrane region" description="Helical" evidence="1">
    <location>
        <begin position="6"/>
        <end position="23"/>
    </location>
</feature>
<dbReference type="InterPro" id="IPR005642">
    <property type="entry name" value="LysO"/>
</dbReference>
<evidence type="ECO:0008006" key="4">
    <source>
        <dbReference type="Google" id="ProtNLM"/>
    </source>
</evidence>
<reference evidence="2 3" key="1">
    <citation type="journal article" date="2016" name="Int. J. Syst. Evol. Microbiol.">
        <title>Desulfotomaculum ferrireducens sp. nov., a moderately thermophilic sulfate-reducing and dissimilatory Fe(III)-reducing bacterium isolated from compost.</title>
        <authorList>
            <person name="Yang G."/>
            <person name="Guo J."/>
            <person name="Zhuang L."/>
            <person name="Yuan Y."/>
            <person name="Zhou S."/>
        </authorList>
    </citation>
    <scope>NUCLEOTIDE SEQUENCE [LARGE SCALE GENOMIC DNA]</scope>
    <source>
        <strain evidence="2 3">GSS09</strain>
    </source>
</reference>